<protein>
    <recommendedName>
        <fullName evidence="4">Elongation factor-1 alpha</fullName>
    </recommendedName>
</protein>
<reference evidence="2" key="1">
    <citation type="submission" date="2015-10" db="EMBL/GenBank/DDBJ databases">
        <title>Description of Candidatus Tenderia electrophaga gen. nov, sp. nov., an Uncultivated Electroautotroph from a Biocathode Enrichment.</title>
        <authorList>
            <person name="Eddie B.J."/>
            <person name="Malanoski A.P."/>
            <person name="Wang Z."/>
            <person name="Hall R.J."/>
            <person name="Oh S.D."/>
            <person name="Heiner C."/>
            <person name="Lin B."/>
            <person name="Strycharz-Glaven S.M."/>
        </authorList>
    </citation>
    <scope>NUCLEOTIDE SEQUENCE [LARGE SCALE GENOMIC DNA]</scope>
    <source>
        <strain evidence="2">NRL1</strain>
    </source>
</reference>
<feature type="transmembrane region" description="Helical" evidence="1">
    <location>
        <begin position="209"/>
        <end position="230"/>
    </location>
</feature>
<keyword evidence="3" id="KW-1185">Reference proteome</keyword>
<gene>
    <name evidence="2" type="ORF">Tel_04225</name>
</gene>
<name>A0A0S2TB91_9GAMM</name>
<dbReference type="EMBL" id="CP013099">
    <property type="protein sequence ID" value="ALP52411.1"/>
    <property type="molecule type" value="Genomic_DNA"/>
</dbReference>
<evidence type="ECO:0008006" key="4">
    <source>
        <dbReference type="Google" id="ProtNLM"/>
    </source>
</evidence>
<proteinExistence type="predicted"/>
<accession>A0A0S2TB91</accession>
<dbReference type="STRING" id="1748243.Tel_04225"/>
<keyword evidence="1" id="KW-0812">Transmembrane</keyword>
<organism evidence="2 3">
    <name type="scientific">Candidatus Tenderia electrophaga</name>
    <dbReference type="NCBI Taxonomy" id="1748243"/>
    <lineage>
        <taxon>Bacteria</taxon>
        <taxon>Pseudomonadati</taxon>
        <taxon>Pseudomonadota</taxon>
        <taxon>Gammaproteobacteria</taxon>
        <taxon>Candidatus Tenderiales</taxon>
        <taxon>Candidatus Tenderiaceae</taxon>
        <taxon>Candidatus Tenderia</taxon>
    </lineage>
</organism>
<feature type="transmembrane region" description="Helical" evidence="1">
    <location>
        <begin position="155"/>
        <end position="176"/>
    </location>
</feature>
<evidence type="ECO:0000313" key="2">
    <source>
        <dbReference type="EMBL" id="ALP52411.1"/>
    </source>
</evidence>
<evidence type="ECO:0000256" key="1">
    <source>
        <dbReference type="SAM" id="Phobius"/>
    </source>
</evidence>
<dbReference type="Proteomes" id="UP000055136">
    <property type="component" value="Chromosome"/>
</dbReference>
<feature type="transmembrane region" description="Helical" evidence="1">
    <location>
        <begin position="18"/>
        <end position="40"/>
    </location>
</feature>
<sequence length="255" mass="29428">MSQRFSLHFSHLPLVQRVLYTCTLCVLGLGYTFAMIYIFASHHSRDGNDMLTVQDIIIAYSGSKSGTRLEAALKGPMSGMLPADENLKIISWVRDGASEKEYQQGIKRIFDNRCITCHNNRNPHLPSLEDYESIKKTAEEDKGMDVFTLVRVSHIHLFGLTFIFFIVASIFIHAYIRHEWLKITIMVIPFISIIFDVASWYITKVFEPFAWVVIGSGTLMGICFALQFFISLYQMWFYQLPDDVKMRFYCSVVDE</sequence>
<feature type="transmembrane region" description="Helical" evidence="1">
    <location>
        <begin position="183"/>
        <end position="203"/>
    </location>
</feature>
<evidence type="ECO:0000313" key="3">
    <source>
        <dbReference type="Proteomes" id="UP000055136"/>
    </source>
</evidence>
<keyword evidence="1" id="KW-1133">Transmembrane helix</keyword>
<dbReference type="AlphaFoldDB" id="A0A0S2TB91"/>
<dbReference type="KEGG" id="tee:Tel_04225"/>
<keyword evidence="1" id="KW-0472">Membrane</keyword>